<reference evidence="5 6" key="1">
    <citation type="journal article" date="2011" name="J. Genet. Genomics">
        <title>Unraveling the Acidithiobacillus caldus complete genome and its central metabolisms for carbon assimilation.</title>
        <authorList>
            <person name="You X.Y."/>
            <person name="Guo X."/>
            <person name="Zheng H.J."/>
            <person name="Zhang M.J."/>
            <person name="Liu L.J."/>
            <person name="Zhu Y.Q."/>
            <person name="Zhu B."/>
            <person name="Wang S.Y."/>
            <person name="Zhao G.P."/>
            <person name="Poetsch A."/>
            <person name="Jiang C.Y."/>
            <person name="Liu S.J."/>
        </authorList>
    </citation>
    <scope>NUCLEOTIDE SEQUENCE [LARGE SCALE GENOMIC DNA]</scope>
    <source>
        <strain evidence="5 6">SM-1</strain>
        <plasmid evidence="6">Plasmid megaplasmid</plasmid>
    </source>
</reference>
<dbReference type="HOGENOM" id="CLU_057101_5_1_6"/>
<dbReference type="InterPro" id="IPR014032">
    <property type="entry name" value="Peptidase_A24A_bac"/>
</dbReference>
<dbReference type="PANTHER" id="PTHR30487">
    <property type="entry name" value="TYPE 4 PREPILIN-LIKE PROTEINS LEADER PEPTIDE-PROCESSING ENZYME"/>
    <property type="match status" value="1"/>
</dbReference>
<feature type="domain" description="Prepilin type IV endopeptidase peptidase" evidence="4">
    <location>
        <begin position="28"/>
        <end position="140"/>
    </location>
</feature>
<dbReference type="KEGG" id="acu:Atc_m043"/>
<comment type="similarity">
    <text evidence="1 2">Belongs to the peptidase A24 family.</text>
</comment>
<evidence type="ECO:0000259" key="4">
    <source>
        <dbReference type="Pfam" id="PF01478"/>
    </source>
</evidence>
<feature type="transmembrane region" description="Helical" evidence="3">
    <location>
        <begin position="157"/>
        <end position="175"/>
    </location>
</feature>
<keyword evidence="3" id="KW-0472">Membrane</keyword>
<keyword evidence="3" id="KW-0812">Transmembrane</keyword>
<evidence type="ECO:0000256" key="2">
    <source>
        <dbReference type="RuleBase" id="RU003793"/>
    </source>
</evidence>
<name>F9ZUQ5_ACICS</name>
<feature type="transmembrane region" description="Helical" evidence="3">
    <location>
        <begin position="49"/>
        <end position="66"/>
    </location>
</feature>
<dbReference type="GO" id="GO:0004190">
    <property type="term" value="F:aspartic-type endopeptidase activity"/>
    <property type="evidence" value="ECO:0007669"/>
    <property type="project" value="InterPro"/>
</dbReference>
<sequence length="176" mass="18986">MEALAAAMAALAYLHFGWTLRALEASAYLWVLLVLVLIDWDTRLLPNRITLPGIGAGLALGALGLLHRDWSIVPLPHAALGALIGYALIWIPDRLYRLVRHRRGFGGGDRKMLALIGAWLGPLAVCDAFALAVCAGAILGGLWAAIRRRQIQSAIPFGPFLAIGGAVALFFHLSWF</sequence>
<dbReference type="InterPro" id="IPR000045">
    <property type="entry name" value="Prepilin_IV_endopep_pep"/>
</dbReference>
<dbReference type="GO" id="GO:0005886">
    <property type="term" value="C:plasma membrane"/>
    <property type="evidence" value="ECO:0007669"/>
    <property type="project" value="TreeGrafter"/>
</dbReference>
<dbReference type="AlphaFoldDB" id="F9ZUQ5"/>
<geneLocation type="plasmid" evidence="5">
    <name>megaplasmid</name>
</geneLocation>
<protein>
    <submittedName>
        <fullName evidence="5">Type 4 prepilin peptidase</fullName>
    </submittedName>
</protein>
<dbReference type="EMBL" id="CP002574">
    <property type="protein sequence ID" value="AEK59574.1"/>
    <property type="molecule type" value="Genomic_DNA"/>
</dbReference>
<dbReference type="Proteomes" id="UP000006135">
    <property type="component" value="Plasmid megaplasmid"/>
</dbReference>
<keyword evidence="3" id="KW-1133">Transmembrane helix</keyword>
<feature type="transmembrane region" description="Helical" evidence="3">
    <location>
        <begin position="112"/>
        <end position="145"/>
    </location>
</feature>
<dbReference type="PANTHER" id="PTHR30487:SF0">
    <property type="entry name" value="PREPILIN LEADER PEPTIDASE_N-METHYLTRANSFERASE-RELATED"/>
    <property type="match status" value="1"/>
</dbReference>
<dbReference type="Gene3D" id="1.20.120.1220">
    <property type="match status" value="1"/>
</dbReference>
<dbReference type="Pfam" id="PF01478">
    <property type="entry name" value="Peptidase_A24"/>
    <property type="match status" value="1"/>
</dbReference>
<feature type="transmembrane region" description="Helical" evidence="3">
    <location>
        <begin position="73"/>
        <end position="92"/>
    </location>
</feature>
<accession>F9ZUQ5</accession>
<gene>
    <name evidence="5" type="ordered locus">Atc_m043</name>
</gene>
<organism evidence="5 6">
    <name type="scientific">Acidithiobacillus caldus (strain SM-1)</name>
    <dbReference type="NCBI Taxonomy" id="990288"/>
    <lineage>
        <taxon>Bacteria</taxon>
        <taxon>Pseudomonadati</taxon>
        <taxon>Pseudomonadota</taxon>
        <taxon>Acidithiobacillia</taxon>
        <taxon>Acidithiobacillales</taxon>
        <taxon>Acidithiobacillaceae</taxon>
        <taxon>Acidithiobacillus</taxon>
    </lineage>
</organism>
<evidence type="ECO:0000256" key="3">
    <source>
        <dbReference type="SAM" id="Phobius"/>
    </source>
</evidence>
<keyword evidence="6" id="KW-1185">Reference proteome</keyword>
<evidence type="ECO:0000313" key="6">
    <source>
        <dbReference type="Proteomes" id="UP000006135"/>
    </source>
</evidence>
<dbReference type="GO" id="GO:0006465">
    <property type="term" value="P:signal peptide processing"/>
    <property type="evidence" value="ECO:0007669"/>
    <property type="project" value="TreeGrafter"/>
</dbReference>
<evidence type="ECO:0000313" key="5">
    <source>
        <dbReference type="EMBL" id="AEK59574.1"/>
    </source>
</evidence>
<proteinExistence type="inferred from homology"/>
<dbReference type="InterPro" id="IPR050882">
    <property type="entry name" value="Prepilin_peptidase/N-MTase"/>
</dbReference>
<keyword evidence="5" id="KW-0614">Plasmid</keyword>
<evidence type="ECO:0000256" key="1">
    <source>
        <dbReference type="ARBA" id="ARBA00005801"/>
    </source>
</evidence>
<dbReference type="PRINTS" id="PR00864">
    <property type="entry name" value="PREPILNPTASE"/>
</dbReference>